<gene>
    <name evidence="2" type="ORF">B5V02_18275</name>
</gene>
<name>A0A2W7C2N9_9HYPH</name>
<dbReference type="Gene3D" id="3.90.25.10">
    <property type="entry name" value="UDP-galactose 4-epimerase, domain 1"/>
    <property type="match status" value="1"/>
</dbReference>
<evidence type="ECO:0000313" key="3">
    <source>
        <dbReference type="Proteomes" id="UP000248616"/>
    </source>
</evidence>
<dbReference type="Pfam" id="PF16363">
    <property type="entry name" value="GDP_Man_Dehyd"/>
    <property type="match status" value="1"/>
</dbReference>
<dbReference type="EMBL" id="MZXV01000037">
    <property type="protein sequence ID" value="PZV37144.1"/>
    <property type="molecule type" value="Genomic_DNA"/>
</dbReference>
<organism evidence="2 3">
    <name type="scientific">Mesorhizobium kowhaii</name>
    <dbReference type="NCBI Taxonomy" id="1300272"/>
    <lineage>
        <taxon>Bacteria</taxon>
        <taxon>Pseudomonadati</taxon>
        <taxon>Pseudomonadota</taxon>
        <taxon>Alphaproteobacteria</taxon>
        <taxon>Hyphomicrobiales</taxon>
        <taxon>Phyllobacteriaceae</taxon>
        <taxon>Mesorhizobium</taxon>
    </lineage>
</organism>
<dbReference type="OrthoDB" id="9779041at2"/>
<evidence type="ECO:0000259" key="1">
    <source>
        <dbReference type="Pfam" id="PF16363"/>
    </source>
</evidence>
<keyword evidence="3" id="KW-1185">Reference proteome</keyword>
<dbReference type="Gene3D" id="3.40.50.720">
    <property type="entry name" value="NAD(P)-binding Rossmann-like Domain"/>
    <property type="match status" value="1"/>
</dbReference>
<reference evidence="3" key="1">
    <citation type="submission" date="2017-03" db="EMBL/GenBank/DDBJ databases">
        <authorList>
            <person name="Safronova V.I."/>
            <person name="Sazanova A.L."/>
            <person name="Chirak E.R."/>
        </authorList>
    </citation>
    <scope>NUCLEOTIDE SEQUENCE [LARGE SCALE GENOMIC DNA]</scope>
    <source>
        <strain evidence="3">Ach-343</strain>
    </source>
</reference>
<evidence type="ECO:0000313" key="2">
    <source>
        <dbReference type="EMBL" id="PZV37144.1"/>
    </source>
</evidence>
<feature type="domain" description="NAD(P)-binding" evidence="1">
    <location>
        <begin position="41"/>
        <end position="95"/>
    </location>
</feature>
<sequence>MCPILQHHEPDSARDWRGAFGPQLCRGCLQAGREEDILGSEGVGELGRERRNNQALIQVDKRSFGPIQFDLLIGDASKAAIKLDWKPTTTFDELAS</sequence>
<proteinExistence type="predicted"/>
<comment type="caution">
    <text evidence="2">The sequence shown here is derived from an EMBL/GenBank/DDBJ whole genome shotgun (WGS) entry which is preliminary data.</text>
</comment>
<protein>
    <recommendedName>
        <fullName evidence="1">NAD(P)-binding domain-containing protein</fullName>
    </recommendedName>
</protein>
<dbReference type="Proteomes" id="UP000248616">
    <property type="component" value="Unassembled WGS sequence"/>
</dbReference>
<dbReference type="InterPro" id="IPR016040">
    <property type="entry name" value="NAD(P)-bd_dom"/>
</dbReference>
<dbReference type="AlphaFoldDB" id="A0A2W7C2N9"/>
<accession>A0A2W7C2N9</accession>